<comment type="caution">
    <text evidence="2">The sequence shown here is derived from an EMBL/GenBank/DDBJ whole genome shotgun (WGS) entry which is preliminary data.</text>
</comment>
<feature type="compositionally biased region" description="Low complexity" evidence="1">
    <location>
        <begin position="211"/>
        <end position="227"/>
    </location>
</feature>
<dbReference type="EMBL" id="VDMD01000104">
    <property type="protein sequence ID" value="TRM55677.1"/>
    <property type="molecule type" value="Genomic_DNA"/>
</dbReference>
<gene>
    <name evidence="2" type="ORF">BD626DRAFT_542039</name>
</gene>
<feature type="region of interest" description="Disordered" evidence="1">
    <location>
        <begin position="137"/>
        <end position="168"/>
    </location>
</feature>
<proteinExistence type="predicted"/>
<protein>
    <submittedName>
        <fullName evidence="2">Uncharacterized protein</fullName>
    </submittedName>
</protein>
<feature type="region of interest" description="Disordered" evidence="1">
    <location>
        <begin position="299"/>
        <end position="433"/>
    </location>
</feature>
<sequence>MTEYDYDPQALLRYKLKQQSIGRWASDNALHSPANPFAPVPRAPGSALVDADAWTQHRSMTEVMHRSMTEVMETRPSRVPPKRSYTAPTPVVFIPDARAPQNGQRVPQAGQRAYTAQRAPAVHGGGAHEAAAAVYDDPVRPSSAPPPRQNRPAMASRSQSRLRVPHPPAPVYYAAPPAPAYSPVVPAAVRPSDAAVRPSGAAVRPSGAAVRPSGAAVRASGAAVRPSGARSLEKTRNNFASRSTPHNFASRSTPHKLNFASRSTPQLVDAPQLVSGTSWYKPAREGMHRAPQIMYYPAQPKTLGDKKPLALSDKKPLASSDKKPLASSDKKPLAERVKALFGLGKPPRERAQTLRVNTTNLPKQQPVVRHHDRSRDRGYESSCNRGYESSHSRGYESSNGRQHSHSRQHENSRSHHRGHRHASRSRRERPRSR</sequence>
<feature type="compositionally biased region" description="Polar residues" evidence="1">
    <location>
        <begin position="354"/>
        <end position="363"/>
    </location>
</feature>
<dbReference type="Proteomes" id="UP000320762">
    <property type="component" value="Unassembled WGS sequence"/>
</dbReference>
<reference evidence="2 3" key="1">
    <citation type="journal article" date="2019" name="New Phytol.">
        <title>Comparative genomics reveals unique wood-decay strategies and fruiting body development in the Schizophyllaceae.</title>
        <authorList>
            <person name="Almasi E."/>
            <person name="Sahu N."/>
            <person name="Krizsan K."/>
            <person name="Balint B."/>
            <person name="Kovacs G.M."/>
            <person name="Kiss B."/>
            <person name="Cseklye J."/>
            <person name="Drula E."/>
            <person name="Henrissat B."/>
            <person name="Nagy I."/>
            <person name="Chovatia M."/>
            <person name="Adam C."/>
            <person name="LaButti K."/>
            <person name="Lipzen A."/>
            <person name="Riley R."/>
            <person name="Grigoriev I.V."/>
            <person name="Nagy L.G."/>
        </authorList>
    </citation>
    <scope>NUCLEOTIDE SEQUENCE [LARGE SCALE GENOMIC DNA]</scope>
    <source>
        <strain evidence="2 3">NL-1724</strain>
    </source>
</reference>
<name>A0A550BT12_9AGAR</name>
<dbReference type="OrthoDB" id="2976199at2759"/>
<feature type="compositionally biased region" description="Basic residues" evidence="1">
    <location>
        <begin position="414"/>
        <end position="433"/>
    </location>
</feature>
<evidence type="ECO:0000313" key="3">
    <source>
        <dbReference type="Proteomes" id="UP000320762"/>
    </source>
</evidence>
<feature type="compositionally biased region" description="Polar residues" evidence="1">
    <location>
        <begin position="237"/>
        <end position="252"/>
    </location>
</feature>
<feature type="compositionally biased region" description="Basic and acidic residues" evidence="1">
    <location>
        <begin position="303"/>
        <end position="338"/>
    </location>
</feature>
<dbReference type="AlphaFoldDB" id="A0A550BT12"/>
<evidence type="ECO:0000256" key="1">
    <source>
        <dbReference type="SAM" id="MobiDB-lite"/>
    </source>
</evidence>
<accession>A0A550BT12</accession>
<feature type="region of interest" description="Disordered" evidence="1">
    <location>
        <begin position="197"/>
        <end position="256"/>
    </location>
</feature>
<keyword evidence="3" id="KW-1185">Reference proteome</keyword>
<evidence type="ECO:0000313" key="2">
    <source>
        <dbReference type="EMBL" id="TRM55677.1"/>
    </source>
</evidence>
<organism evidence="2 3">
    <name type="scientific">Schizophyllum amplum</name>
    <dbReference type="NCBI Taxonomy" id="97359"/>
    <lineage>
        <taxon>Eukaryota</taxon>
        <taxon>Fungi</taxon>
        <taxon>Dikarya</taxon>
        <taxon>Basidiomycota</taxon>
        <taxon>Agaricomycotina</taxon>
        <taxon>Agaricomycetes</taxon>
        <taxon>Agaricomycetidae</taxon>
        <taxon>Agaricales</taxon>
        <taxon>Schizophyllaceae</taxon>
        <taxon>Schizophyllum</taxon>
    </lineage>
</organism>